<dbReference type="RefSeq" id="WP_014456320.1">
    <property type="nucleotide sequence ID" value="NC_017098.1"/>
</dbReference>
<evidence type="ECO:0000313" key="5">
    <source>
        <dbReference type="Proteomes" id="UP000007383"/>
    </source>
</evidence>
<protein>
    <submittedName>
        <fullName evidence="4">Response regulator with CheY-like receiver, AAA-type ATPase, and DNA-binding domains</fullName>
    </submittedName>
</protein>
<gene>
    <name evidence="4" type="ordered locus">Spiaf_2305</name>
</gene>
<dbReference type="KEGG" id="sfc:Spiaf_2305"/>
<dbReference type="eggNOG" id="COG2204">
    <property type="taxonomic scope" value="Bacteria"/>
</dbReference>
<keyword evidence="1 2" id="KW-0597">Phosphoprotein</keyword>
<dbReference type="PATRIC" id="fig|889378.3.peg.2277"/>
<evidence type="ECO:0000313" key="4">
    <source>
        <dbReference type="EMBL" id="AFG38338.1"/>
    </source>
</evidence>
<accession>H9ULE5</accession>
<sequence>MAKRILIIDDEAPILEAVQMILSDMGYEVVAHADADEGIQAARQQRFDLMLVDVRMPHKNGAAVTRALLQDTPEAYILIITAFPGDPVAAEAMQAGARGIIKKPFEIAKILDALRE</sequence>
<dbReference type="Pfam" id="PF00072">
    <property type="entry name" value="Response_reg"/>
    <property type="match status" value="1"/>
</dbReference>
<dbReference type="PROSITE" id="PS50110">
    <property type="entry name" value="RESPONSE_REGULATORY"/>
    <property type="match status" value="1"/>
</dbReference>
<name>H9ULE5_SPIAZ</name>
<feature type="modified residue" description="4-aspartylphosphate" evidence="2">
    <location>
        <position position="53"/>
    </location>
</feature>
<dbReference type="AlphaFoldDB" id="H9ULE5"/>
<feature type="domain" description="Response regulatory" evidence="3">
    <location>
        <begin position="4"/>
        <end position="116"/>
    </location>
</feature>
<evidence type="ECO:0000259" key="3">
    <source>
        <dbReference type="PROSITE" id="PS50110"/>
    </source>
</evidence>
<evidence type="ECO:0000256" key="1">
    <source>
        <dbReference type="ARBA" id="ARBA00022553"/>
    </source>
</evidence>
<dbReference type="HOGENOM" id="CLU_000445_69_9_12"/>
<dbReference type="GO" id="GO:0000160">
    <property type="term" value="P:phosphorelay signal transduction system"/>
    <property type="evidence" value="ECO:0007669"/>
    <property type="project" value="InterPro"/>
</dbReference>
<organism evidence="4 5">
    <name type="scientific">Spirochaeta africana (strain ATCC 700263 / DSM 8902 / Z-7692)</name>
    <dbReference type="NCBI Taxonomy" id="889378"/>
    <lineage>
        <taxon>Bacteria</taxon>
        <taxon>Pseudomonadati</taxon>
        <taxon>Spirochaetota</taxon>
        <taxon>Spirochaetia</taxon>
        <taxon>Spirochaetales</taxon>
        <taxon>Spirochaetaceae</taxon>
        <taxon>Spirochaeta</taxon>
    </lineage>
</organism>
<dbReference type="InterPro" id="IPR058245">
    <property type="entry name" value="NreC/VraR/RcsB-like_REC"/>
</dbReference>
<proteinExistence type="predicted"/>
<dbReference type="EMBL" id="CP003282">
    <property type="protein sequence ID" value="AFG38338.1"/>
    <property type="molecule type" value="Genomic_DNA"/>
</dbReference>
<dbReference type="PANTHER" id="PTHR44591">
    <property type="entry name" value="STRESS RESPONSE REGULATOR PROTEIN 1"/>
    <property type="match status" value="1"/>
</dbReference>
<dbReference type="SMART" id="SM00448">
    <property type="entry name" value="REC"/>
    <property type="match status" value="1"/>
</dbReference>
<dbReference type="GO" id="GO:0003677">
    <property type="term" value="F:DNA binding"/>
    <property type="evidence" value="ECO:0007669"/>
    <property type="project" value="UniProtKB-KW"/>
</dbReference>
<dbReference type="STRING" id="889378.Spiaf_2305"/>
<evidence type="ECO:0000256" key="2">
    <source>
        <dbReference type="PROSITE-ProRule" id="PRU00169"/>
    </source>
</evidence>
<dbReference type="Gene3D" id="3.40.50.2300">
    <property type="match status" value="1"/>
</dbReference>
<dbReference type="Proteomes" id="UP000007383">
    <property type="component" value="Chromosome"/>
</dbReference>
<dbReference type="InterPro" id="IPR011006">
    <property type="entry name" value="CheY-like_superfamily"/>
</dbReference>
<dbReference type="InterPro" id="IPR001789">
    <property type="entry name" value="Sig_transdc_resp-reg_receiver"/>
</dbReference>
<dbReference type="CDD" id="cd17535">
    <property type="entry name" value="REC_NarL-like"/>
    <property type="match status" value="1"/>
</dbReference>
<dbReference type="PANTHER" id="PTHR44591:SF25">
    <property type="entry name" value="CHEMOTAXIS TWO-COMPONENT RESPONSE REGULATOR"/>
    <property type="match status" value="1"/>
</dbReference>
<dbReference type="InterPro" id="IPR050595">
    <property type="entry name" value="Bact_response_regulator"/>
</dbReference>
<dbReference type="SUPFAM" id="SSF52172">
    <property type="entry name" value="CheY-like"/>
    <property type="match status" value="1"/>
</dbReference>
<dbReference type="OrthoDB" id="9808843at2"/>
<keyword evidence="5" id="KW-1185">Reference proteome</keyword>
<keyword evidence="4" id="KW-0238">DNA-binding</keyword>
<reference evidence="5" key="1">
    <citation type="journal article" date="2013" name="Stand. Genomic Sci.">
        <title>Complete genome sequence of the halophilic bacterium Spirochaeta africana type strain (Z-7692(T)) from the alkaline Lake Magadi in the East African Rift.</title>
        <authorList>
            <person name="Liolos K."/>
            <person name="Abt B."/>
            <person name="Scheuner C."/>
            <person name="Teshima H."/>
            <person name="Held B."/>
            <person name="Lapidus A."/>
            <person name="Nolan M."/>
            <person name="Lucas S."/>
            <person name="Deshpande S."/>
            <person name="Cheng J.F."/>
            <person name="Tapia R."/>
            <person name="Goodwin L.A."/>
            <person name="Pitluck S."/>
            <person name="Pagani I."/>
            <person name="Ivanova N."/>
            <person name="Mavromatis K."/>
            <person name="Mikhailova N."/>
            <person name="Huntemann M."/>
            <person name="Pati A."/>
            <person name="Chen A."/>
            <person name="Palaniappan K."/>
            <person name="Land M."/>
            <person name="Rohde M."/>
            <person name="Tindall B.J."/>
            <person name="Detter J.C."/>
            <person name="Goker M."/>
            <person name="Bristow J."/>
            <person name="Eisen J.A."/>
            <person name="Markowitz V."/>
            <person name="Hugenholtz P."/>
            <person name="Woyke T."/>
            <person name="Klenk H.P."/>
            <person name="Kyrpides N.C."/>
        </authorList>
    </citation>
    <scope>NUCLEOTIDE SEQUENCE</scope>
    <source>
        <strain evidence="5">ATCC 700263 / DSM 8902 / Z-7692</strain>
    </source>
</reference>